<proteinExistence type="predicted"/>
<dbReference type="RefSeq" id="WP_066051352.1">
    <property type="nucleotide sequence ID" value="NZ_CP014223.1"/>
</dbReference>
<dbReference type="NCBIfam" id="TIGR01538">
    <property type="entry name" value="portal_SPP1"/>
    <property type="match status" value="1"/>
</dbReference>
<protein>
    <submittedName>
        <fullName evidence="1">Phage portal protein, SPP1 Gp6-like</fullName>
    </submittedName>
    <submittedName>
        <fullName evidence="2">Phage portal protein, SPP1 family</fullName>
    </submittedName>
</protein>
<reference evidence="3" key="2">
    <citation type="submission" date="2016-01" db="EMBL/GenBank/DDBJ databases">
        <authorList>
            <person name="Poehlein A."/>
            <person name="Schlien K."/>
            <person name="Gottschalk G."/>
            <person name="Buckel W."/>
            <person name="Daniel R."/>
        </authorList>
    </citation>
    <scope>NUCLEOTIDE SEQUENCE [LARGE SCALE GENOMIC DNA]</scope>
    <source>
        <strain evidence="3">X2</strain>
    </source>
</reference>
<dbReference type="OrthoDB" id="1697867at2"/>
<evidence type="ECO:0000313" key="3">
    <source>
        <dbReference type="Proteomes" id="UP000068026"/>
    </source>
</evidence>
<keyword evidence="3" id="KW-1185">Reference proteome</keyword>
<dbReference type="InterPro" id="IPR021145">
    <property type="entry name" value="Portal_protein_SPP1_Gp6-like"/>
</dbReference>
<evidence type="ECO:0000313" key="4">
    <source>
        <dbReference type="Proteomes" id="UP000184204"/>
    </source>
</evidence>
<dbReference type="KEGG" id="cpro:CPRO_21190"/>
<sequence length="438" mass="50383">MYYLDKNIALTIERIEKYIEDFKFRYQPRLLKNKRYFDCKNDTIMSRTFVDVTKPNNKCAHPFSEYITTLISGYFAGAPVTYDTKSEDLKNILSSYTVKEVSHNQSLAKDCSIYGIAAELLFINGNKQVQFEKIEPSTVIPIYSTDITKELIYCIRFWDSTDILTNETTTNIEVYDSREITYYSKSVNGTVLTGKEQHYFKEVPINIYYNNEDLIGDAEKVHTLIDGLDTCVSDDMNFRALLQDSYLVFRNTHLDEEAIITMKQNRIICIEDTENGMQSDVSWLNKDSNNSESENIKNRLASDIKMFSCISELENKSHTTATAARLSLLSLEQKCATKETYFRKALLNRWEMVCNYYNLLGSNITIEDLKITFIRNLPTDFTALSDSIAKFAPYISKRSLLSQIPFINDIDGELSAMEQENSINSYDDDILSGDDDGQ</sequence>
<dbReference type="Proteomes" id="UP000068026">
    <property type="component" value="Chromosome"/>
</dbReference>
<evidence type="ECO:0000313" key="1">
    <source>
        <dbReference type="EMBL" id="AMJ41699.1"/>
    </source>
</evidence>
<reference evidence="2" key="4">
    <citation type="submission" date="2016-11" db="EMBL/GenBank/DDBJ databases">
        <authorList>
            <person name="Varghese N."/>
            <person name="Submissions S."/>
        </authorList>
    </citation>
    <scope>NUCLEOTIDE SEQUENCE</scope>
    <source>
        <strain evidence="2">DSM 1682</strain>
    </source>
</reference>
<dbReference type="AlphaFoldDB" id="A0A0X8VAZ7"/>
<organism evidence="2 4">
    <name type="scientific">Anaerotignum propionicum DSM 1682</name>
    <dbReference type="NCBI Taxonomy" id="991789"/>
    <lineage>
        <taxon>Bacteria</taxon>
        <taxon>Bacillati</taxon>
        <taxon>Bacillota</taxon>
        <taxon>Clostridia</taxon>
        <taxon>Lachnospirales</taxon>
        <taxon>Anaerotignaceae</taxon>
        <taxon>Anaerotignum</taxon>
    </lineage>
</organism>
<dbReference type="EMBL" id="CP014223">
    <property type="protein sequence ID" value="AMJ41699.1"/>
    <property type="molecule type" value="Genomic_DNA"/>
</dbReference>
<accession>A0A0X8VAZ7</accession>
<dbReference type="InterPro" id="IPR006428">
    <property type="entry name" value="Portal_SPP1-type"/>
</dbReference>
<reference evidence="1 3" key="1">
    <citation type="journal article" date="2016" name="Genome Announc.">
        <title>Complete Genome Sequence of the Amino Acid-Fermenting Clostridium propionicum X2 (DSM 1682).</title>
        <authorList>
            <person name="Poehlein A."/>
            <person name="Schlien K."/>
            <person name="Chowdhury N.P."/>
            <person name="Gottschalk G."/>
            <person name="Buckel W."/>
            <person name="Daniel R."/>
        </authorList>
    </citation>
    <scope>NUCLEOTIDE SEQUENCE [LARGE SCALE GENOMIC DNA]</scope>
    <source>
        <strain evidence="1 3">X2</strain>
    </source>
</reference>
<dbReference type="EMBL" id="FQUA01000008">
    <property type="protein sequence ID" value="SHE82716.1"/>
    <property type="molecule type" value="Genomic_DNA"/>
</dbReference>
<evidence type="ECO:0000313" key="2">
    <source>
        <dbReference type="EMBL" id="SHE82716.1"/>
    </source>
</evidence>
<dbReference type="Proteomes" id="UP000184204">
    <property type="component" value="Unassembled WGS sequence"/>
</dbReference>
<name>A0A0X8VAZ7_ANAPI</name>
<dbReference type="Pfam" id="PF05133">
    <property type="entry name" value="SPP1_portal"/>
    <property type="match status" value="1"/>
</dbReference>
<reference evidence="4" key="3">
    <citation type="submission" date="2016-11" db="EMBL/GenBank/DDBJ databases">
        <authorList>
            <person name="Jaros S."/>
            <person name="Januszkiewicz K."/>
            <person name="Wedrychowicz H."/>
        </authorList>
    </citation>
    <scope>NUCLEOTIDE SEQUENCE [LARGE SCALE GENOMIC DNA]</scope>
    <source>
        <strain evidence="4">DSM 1682</strain>
    </source>
</reference>
<gene>
    <name evidence="1" type="ORF">CPRO_21190</name>
    <name evidence="2" type="ORF">SAMN02745151_01897</name>
</gene>